<organism evidence="2 3">
    <name type="scientific">Aspergillus pseudotamarii</name>
    <dbReference type="NCBI Taxonomy" id="132259"/>
    <lineage>
        <taxon>Eukaryota</taxon>
        <taxon>Fungi</taxon>
        <taxon>Dikarya</taxon>
        <taxon>Ascomycota</taxon>
        <taxon>Pezizomycotina</taxon>
        <taxon>Eurotiomycetes</taxon>
        <taxon>Eurotiomycetidae</taxon>
        <taxon>Eurotiales</taxon>
        <taxon>Aspergillaceae</taxon>
        <taxon>Aspergillus</taxon>
        <taxon>Aspergillus subgen. Circumdati</taxon>
    </lineage>
</organism>
<proteinExistence type="predicted"/>
<dbReference type="GeneID" id="43638776"/>
<feature type="transmembrane region" description="Helical" evidence="1">
    <location>
        <begin position="64"/>
        <end position="83"/>
    </location>
</feature>
<protein>
    <submittedName>
        <fullName evidence="2">Uncharacterized protein</fullName>
    </submittedName>
</protein>
<evidence type="ECO:0000256" key="1">
    <source>
        <dbReference type="SAM" id="Phobius"/>
    </source>
</evidence>
<dbReference type="RefSeq" id="XP_031913704.1">
    <property type="nucleotide sequence ID" value="XM_032054566.1"/>
</dbReference>
<keyword evidence="1" id="KW-0812">Transmembrane</keyword>
<keyword evidence="1" id="KW-1133">Transmembrane helix</keyword>
<name>A0A5N6SV27_ASPPS</name>
<reference evidence="2 3" key="1">
    <citation type="submission" date="2019-04" db="EMBL/GenBank/DDBJ databases">
        <title>Friends and foes A comparative genomics study of 23 Aspergillus species from section Flavi.</title>
        <authorList>
            <consortium name="DOE Joint Genome Institute"/>
            <person name="Kjaerbolling I."/>
            <person name="Vesth T."/>
            <person name="Frisvad J.C."/>
            <person name="Nybo J.L."/>
            <person name="Theobald S."/>
            <person name="Kildgaard S."/>
            <person name="Isbrandt T."/>
            <person name="Kuo A."/>
            <person name="Sato A."/>
            <person name="Lyhne E.K."/>
            <person name="Kogle M.E."/>
            <person name="Wiebenga A."/>
            <person name="Kun R.S."/>
            <person name="Lubbers R.J."/>
            <person name="Makela M.R."/>
            <person name="Barry K."/>
            <person name="Chovatia M."/>
            <person name="Clum A."/>
            <person name="Daum C."/>
            <person name="Haridas S."/>
            <person name="He G."/>
            <person name="LaButti K."/>
            <person name="Lipzen A."/>
            <person name="Mondo S."/>
            <person name="Riley R."/>
            <person name="Salamov A."/>
            <person name="Simmons B.A."/>
            <person name="Magnuson J.K."/>
            <person name="Henrissat B."/>
            <person name="Mortensen U.H."/>
            <person name="Larsen T.O."/>
            <person name="Devries R.P."/>
            <person name="Grigoriev I.V."/>
            <person name="Machida M."/>
            <person name="Baker S.E."/>
            <person name="Andersen M.R."/>
        </authorList>
    </citation>
    <scope>NUCLEOTIDE SEQUENCE [LARGE SCALE GENOMIC DNA]</scope>
    <source>
        <strain evidence="2 3">CBS 117625</strain>
    </source>
</reference>
<gene>
    <name evidence="2" type="ORF">BDV38DRAFT_246586</name>
</gene>
<evidence type="ECO:0000313" key="3">
    <source>
        <dbReference type="Proteomes" id="UP000325672"/>
    </source>
</evidence>
<accession>A0A5N6SV27</accession>
<dbReference type="AlphaFoldDB" id="A0A5N6SV27"/>
<keyword evidence="1" id="KW-0472">Membrane</keyword>
<keyword evidence="3" id="KW-1185">Reference proteome</keyword>
<evidence type="ECO:0000313" key="2">
    <source>
        <dbReference type="EMBL" id="KAE8137641.1"/>
    </source>
</evidence>
<sequence length="86" mass="9865">MSSKRSLARRKLGGMSIYIHQTKKRKINQSTVLNPIPGGGHTPCSRTWTIRLCLADDSRSSRRWVSILLSVFNYIIMQIEIYLGKE</sequence>
<dbReference type="OrthoDB" id="496981at2759"/>
<dbReference type="EMBL" id="ML743576">
    <property type="protein sequence ID" value="KAE8137641.1"/>
    <property type="molecule type" value="Genomic_DNA"/>
</dbReference>
<dbReference type="Proteomes" id="UP000325672">
    <property type="component" value="Unassembled WGS sequence"/>
</dbReference>